<evidence type="ECO:0000259" key="1">
    <source>
        <dbReference type="Pfam" id="PF11160"/>
    </source>
</evidence>
<keyword evidence="3" id="KW-1185">Reference proteome</keyword>
<dbReference type="Pfam" id="PF11160">
    <property type="entry name" value="Hva1_TUDOR"/>
    <property type="match status" value="1"/>
</dbReference>
<proteinExistence type="predicted"/>
<organism evidence="2 3">
    <name type="scientific">Aureimonas pseudogalii</name>
    <dbReference type="NCBI Taxonomy" id="1744844"/>
    <lineage>
        <taxon>Bacteria</taxon>
        <taxon>Pseudomonadati</taxon>
        <taxon>Pseudomonadota</taxon>
        <taxon>Alphaproteobacteria</taxon>
        <taxon>Hyphomicrobiales</taxon>
        <taxon>Aurantimonadaceae</taxon>
        <taxon>Aureimonas</taxon>
    </lineage>
</organism>
<name>A0A7W6H241_9HYPH</name>
<feature type="domain" description="Hypervirulence associated protein TUDOR" evidence="1">
    <location>
        <begin position="7"/>
        <end position="68"/>
    </location>
</feature>
<accession>A0A7W6H241</accession>
<evidence type="ECO:0000313" key="2">
    <source>
        <dbReference type="EMBL" id="MBB3996631.1"/>
    </source>
</evidence>
<evidence type="ECO:0000313" key="3">
    <source>
        <dbReference type="Proteomes" id="UP000542776"/>
    </source>
</evidence>
<sequence>MTGIRKGTEVEWKYGKGTATGKVEETFTDKVTKEIKGKEITRNATKDEPAYLVKQEDGAEALKKDSEVHKAK</sequence>
<gene>
    <name evidence="2" type="ORF">GGR04_000452</name>
</gene>
<reference evidence="2 3" key="1">
    <citation type="submission" date="2020-08" db="EMBL/GenBank/DDBJ databases">
        <title>Genomic Encyclopedia of Type Strains, Phase IV (KMG-IV): sequencing the most valuable type-strain genomes for metagenomic binning, comparative biology and taxonomic classification.</title>
        <authorList>
            <person name="Goeker M."/>
        </authorList>
    </citation>
    <scope>NUCLEOTIDE SEQUENCE [LARGE SCALE GENOMIC DNA]</scope>
    <source>
        <strain evidence="2 3">DSM 102238</strain>
    </source>
</reference>
<dbReference type="EMBL" id="JACIEK010000001">
    <property type="protein sequence ID" value="MBB3996631.1"/>
    <property type="molecule type" value="Genomic_DNA"/>
</dbReference>
<protein>
    <recommendedName>
        <fullName evidence="1">Hypervirulence associated protein TUDOR domain-containing protein</fullName>
    </recommendedName>
</protein>
<comment type="caution">
    <text evidence="2">The sequence shown here is derived from an EMBL/GenBank/DDBJ whole genome shotgun (WGS) entry which is preliminary data.</text>
</comment>
<dbReference type="InterPro" id="IPR021331">
    <property type="entry name" value="Hva1_TUDOR"/>
</dbReference>
<dbReference type="AlphaFoldDB" id="A0A7W6H241"/>
<dbReference type="Proteomes" id="UP000542776">
    <property type="component" value="Unassembled WGS sequence"/>
</dbReference>
<dbReference type="RefSeq" id="WP_183197423.1">
    <property type="nucleotide sequence ID" value="NZ_JACIEK010000001.1"/>
</dbReference>